<evidence type="ECO:0000256" key="9">
    <source>
        <dbReference type="ARBA" id="ARBA00023224"/>
    </source>
</evidence>
<comment type="subcellular location">
    <subcellularLocation>
        <location evidence="1">Cell membrane</location>
        <topology evidence="1">Multi-pass membrane protein</topology>
    </subcellularLocation>
</comment>
<dbReference type="Pfam" id="PF00001">
    <property type="entry name" value="7tm_1"/>
    <property type="match status" value="1"/>
</dbReference>
<evidence type="ECO:0000313" key="13">
    <source>
        <dbReference type="Proteomes" id="UP000515163"/>
    </source>
</evidence>
<dbReference type="InterPro" id="IPR017452">
    <property type="entry name" value="GPCR_Rhodpsn_7TM"/>
</dbReference>
<name>A0A6P8IF50_ACTTE</name>
<accession>A0A6P8IF50</accession>
<protein>
    <submittedName>
        <fullName evidence="14">RYamide receptor-like</fullName>
    </submittedName>
</protein>
<feature type="transmembrane region" description="Helical" evidence="11">
    <location>
        <begin position="113"/>
        <end position="138"/>
    </location>
</feature>
<dbReference type="PANTHER" id="PTHR24246">
    <property type="entry name" value="OLFACTORY RECEPTOR AND ADENOSINE RECEPTOR"/>
    <property type="match status" value="1"/>
</dbReference>
<feature type="transmembrane region" description="Helical" evidence="11">
    <location>
        <begin position="230"/>
        <end position="248"/>
    </location>
</feature>
<feature type="domain" description="G-protein coupled receptors family 1 profile" evidence="12">
    <location>
        <begin position="47"/>
        <end position="277"/>
    </location>
</feature>
<dbReference type="CDD" id="cd00637">
    <property type="entry name" value="7tm_classA_rhodopsin-like"/>
    <property type="match status" value="1"/>
</dbReference>
<evidence type="ECO:0000256" key="1">
    <source>
        <dbReference type="ARBA" id="ARBA00004651"/>
    </source>
</evidence>
<keyword evidence="7 10" id="KW-0675">Receptor</keyword>
<feature type="transmembrane region" description="Helical" evidence="11">
    <location>
        <begin position="179"/>
        <end position="204"/>
    </location>
</feature>
<dbReference type="SUPFAM" id="SSF81321">
    <property type="entry name" value="Family A G protein-coupled receptor-like"/>
    <property type="match status" value="1"/>
</dbReference>
<comment type="similarity">
    <text evidence="10">Belongs to the G-protein coupled receptor 1 family.</text>
</comment>
<dbReference type="PRINTS" id="PR00237">
    <property type="entry name" value="GPCRRHODOPSN"/>
</dbReference>
<dbReference type="OrthoDB" id="10044919at2759"/>
<feature type="transmembrane region" description="Helical" evidence="11">
    <location>
        <begin position="150"/>
        <end position="167"/>
    </location>
</feature>
<evidence type="ECO:0000259" key="12">
    <source>
        <dbReference type="PROSITE" id="PS50262"/>
    </source>
</evidence>
<dbReference type="GO" id="GO:0005886">
    <property type="term" value="C:plasma membrane"/>
    <property type="evidence" value="ECO:0007669"/>
    <property type="project" value="UniProtKB-SubCell"/>
</dbReference>
<keyword evidence="5 10" id="KW-0297">G-protein coupled receptor</keyword>
<keyword evidence="8" id="KW-0325">Glycoprotein</keyword>
<proteinExistence type="inferred from homology"/>
<evidence type="ECO:0000256" key="2">
    <source>
        <dbReference type="ARBA" id="ARBA00022475"/>
    </source>
</evidence>
<keyword evidence="4 11" id="KW-1133">Transmembrane helix</keyword>
<keyword evidence="3 10" id="KW-0812">Transmembrane</keyword>
<dbReference type="Proteomes" id="UP000515163">
    <property type="component" value="Unplaced"/>
</dbReference>
<keyword evidence="2" id="KW-1003">Cell membrane</keyword>
<keyword evidence="13" id="KW-1185">Reference proteome</keyword>
<keyword evidence="9 10" id="KW-0807">Transducer</keyword>
<dbReference type="SMART" id="SM01381">
    <property type="entry name" value="7TM_GPCR_Srsx"/>
    <property type="match status" value="1"/>
</dbReference>
<reference evidence="14" key="1">
    <citation type="submission" date="2025-08" db="UniProtKB">
        <authorList>
            <consortium name="RefSeq"/>
        </authorList>
    </citation>
    <scope>IDENTIFICATION</scope>
    <source>
        <tissue evidence="14">Tentacle</tissue>
    </source>
</reference>
<evidence type="ECO:0000256" key="4">
    <source>
        <dbReference type="ARBA" id="ARBA00022989"/>
    </source>
</evidence>
<evidence type="ECO:0000256" key="7">
    <source>
        <dbReference type="ARBA" id="ARBA00023170"/>
    </source>
</evidence>
<organism evidence="13 14">
    <name type="scientific">Actinia tenebrosa</name>
    <name type="common">Australian red waratah sea anemone</name>
    <dbReference type="NCBI Taxonomy" id="6105"/>
    <lineage>
        <taxon>Eukaryota</taxon>
        <taxon>Metazoa</taxon>
        <taxon>Cnidaria</taxon>
        <taxon>Anthozoa</taxon>
        <taxon>Hexacorallia</taxon>
        <taxon>Actiniaria</taxon>
        <taxon>Actiniidae</taxon>
        <taxon>Actinia</taxon>
    </lineage>
</organism>
<feature type="transmembrane region" description="Helical" evidence="11">
    <location>
        <begin position="260"/>
        <end position="279"/>
    </location>
</feature>
<evidence type="ECO:0000256" key="10">
    <source>
        <dbReference type="RuleBase" id="RU000688"/>
    </source>
</evidence>
<evidence type="ECO:0000256" key="6">
    <source>
        <dbReference type="ARBA" id="ARBA00023136"/>
    </source>
</evidence>
<evidence type="ECO:0000256" key="5">
    <source>
        <dbReference type="ARBA" id="ARBA00023040"/>
    </source>
</evidence>
<dbReference type="PANTHER" id="PTHR24246:SF27">
    <property type="entry name" value="ADENOSINE RECEPTOR, ISOFORM A"/>
    <property type="match status" value="1"/>
</dbReference>
<feature type="transmembrane region" description="Helical" evidence="11">
    <location>
        <begin position="31"/>
        <end position="56"/>
    </location>
</feature>
<dbReference type="PROSITE" id="PS00237">
    <property type="entry name" value="G_PROTEIN_RECEP_F1_1"/>
    <property type="match status" value="1"/>
</dbReference>
<evidence type="ECO:0000256" key="3">
    <source>
        <dbReference type="ARBA" id="ARBA00022692"/>
    </source>
</evidence>
<dbReference type="RefSeq" id="XP_031565290.1">
    <property type="nucleotide sequence ID" value="XM_031709430.1"/>
</dbReference>
<evidence type="ECO:0000256" key="8">
    <source>
        <dbReference type="ARBA" id="ARBA00023180"/>
    </source>
</evidence>
<dbReference type="InterPro" id="IPR000276">
    <property type="entry name" value="GPCR_Rhodpsn"/>
</dbReference>
<evidence type="ECO:0000256" key="11">
    <source>
        <dbReference type="SAM" id="Phobius"/>
    </source>
</evidence>
<dbReference type="KEGG" id="aten:116300546"/>
<dbReference type="Gene3D" id="1.20.1070.10">
    <property type="entry name" value="Rhodopsin 7-helix transmembrane proteins"/>
    <property type="match status" value="1"/>
</dbReference>
<sequence length="325" mass="37135">MANYSRYQNTSVFNQTETLFTNCYYPHDSGVLVLLFGVLVSLAGVLGNITVCLVFFATPSLRTCSRFIVVNLCVADFLTSAFGVPLEVAWVYLRSVYKACLSEELLYARRCVISFSSAASLLTLGLVSIERFIVIFWPLKHKDIISTPRCVVLMSLGWFGCIIYGIFAGFESHRKETSIFAVAATIHCFLLVLVCYSCIFLRILRQNKIRVSLNVHQNHLHSLEKKMSTTLALIIVVYGICYLPYTVVRLTQQMNKPEREWFLILALSHSAFDPFIYFFRSGEYRKAYVEILHKIFPKRNRVNFESNDLQIPKPAVSTRAKQEPN</sequence>
<feature type="transmembrane region" description="Helical" evidence="11">
    <location>
        <begin position="68"/>
        <end position="93"/>
    </location>
</feature>
<dbReference type="GeneID" id="116300546"/>
<evidence type="ECO:0000313" key="14">
    <source>
        <dbReference type="RefSeq" id="XP_031565290.1"/>
    </source>
</evidence>
<keyword evidence="6 11" id="KW-0472">Membrane</keyword>
<dbReference type="FunCoup" id="A0A6P8IF50">
    <property type="interactions" value="1347"/>
</dbReference>
<gene>
    <name evidence="14" type="primary">LOC116300546</name>
</gene>
<dbReference type="PROSITE" id="PS50262">
    <property type="entry name" value="G_PROTEIN_RECEP_F1_2"/>
    <property type="match status" value="1"/>
</dbReference>
<dbReference type="GO" id="GO:0004930">
    <property type="term" value="F:G protein-coupled receptor activity"/>
    <property type="evidence" value="ECO:0007669"/>
    <property type="project" value="UniProtKB-KW"/>
</dbReference>
<dbReference type="AlphaFoldDB" id="A0A6P8IF50"/>
<dbReference type="InParanoid" id="A0A6P8IF50"/>